<keyword evidence="4" id="KW-0540">Nuclease</keyword>
<comment type="catalytic activity">
    <reaction evidence="1">
        <text>Endonucleolytic cleavage to 5'-phosphomonoester.</text>
        <dbReference type="EC" id="3.1.26.4"/>
    </reaction>
</comment>
<dbReference type="PANTHER" id="PTHR10642:SF26">
    <property type="entry name" value="RIBONUCLEASE H1"/>
    <property type="match status" value="1"/>
</dbReference>
<dbReference type="Pfam" id="PF00075">
    <property type="entry name" value="RNase_H"/>
    <property type="match status" value="1"/>
</dbReference>
<dbReference type="InterPro" id="IPR002156">
    <property type="entry name" value="RNaseH_domain"/>
</dbReference>
<evidence type="ECO:0000256" key="6">
    <source>
        <dbReference type="ARBA" id="ARBA00022759"/>
    </source>
</evidence>
<evidence type="ECO:0000256" key="5">
    <source>
        <dbReference type="ARBA" id="ARBA00022723"/>
    </source>
</evidence>
<keyword evidence="6" id="KW-0255">Endonuclease</keyword>
<comment type="similarity">
    <text evidence="2">Belongs to the RNase H family.</text>
</comment>
<proteinExistence type="inferred from homology"/>
<accession>A0A9P9I9W3</accession>
<comment type="caution">
    <text evidence="9">The sequence shown here is derived from an EMBL/GenBank/DDBJ whole genome shotgun (WGS) entry which is preliminary data.</text>
</comment>
<organism evidence="9 10">
    <name type="scientific">Dactylonectria estremocensis</name>
    <dbReference type="NCBI Taxonomy" id="1079267"/>
    <lineage>
        <taxon>Eukaryota</taxon>
        <taxon>Fungi</taxon>
        <taxon>Dikarya</taxon>
        <taxon>Ascomycota</taxon>
        <taxon>Pezizomycotina</taxon>
        <taxon>Sordariomycetes</taxon>
        <taxon>Hypocreomycetidae</taxon>
        <taxon>Hypocreales</taxon>
        <taxon>Nectriaceae</taxon>
        <taxon>Dactylonectria</taxon>
    </lineage>
</organism>
<dbReference type="GO" id="GO:0004523">
    <property type="term" value="F:RNA-DNA hybrid ribonuclease activity"/>
    <property type="evidence" value="ECO:0007669"/>
    <property type="project" value="UniProtKB-EC"/>
</dbReference>
<evidence type="ECO:0000259" key="8">
    <source>
        <dbReference type="PROSITE" id="PS50879"/>
    </source>
</evidence>
<evidence type="ECO:0000313" key="10">
    <source>
        <dbReference type="Proteomes" id="UP000717696"/>
    </source>
</evidence>
<dbReference type="InterPro" id="IPR036397">
    <property type="entry name" value="RNaseH_sf"/>
</dbReference>
<evidence type="ECO:0000256" key="3">
    <source>
        <dbReference type="ARBA" id="ARBA00012180"/>
    </source>
</evidence>
<dbReference type="SUPFAM" id="SSF53098">
    <property type="entry name" value="Ribonuclease H-like"/>
    <property type="match status" value="1"/>
</dbReference>
<dbReference type="Proteomes" id="UP000717696">
    <property type="component" value="Unassembled WGS sequence"/>
</dbReference>
<evidence type="ECO:0000313" key="9">
    <source>
        <dbReference type="EMBL" id="KAH7113161.1"/>
    </source>
</evidence>
<keyword evidence="10" id="KW-1185">Reference proteome</keyword>
<dbReference type="PROSITE" id="PS50879">
    <property type="entry name" value="RNASE_H_1"/>
    <property type="match status" value="1"/>
</dbReference>
<evidence type="ECO:0000256" key="7">
    <source>
        <dbReference type="ARBA" id="ARBA00022801"/>
    </source>
</evidence>
<evidence type="ECO:0000256" key="1">
    <source>
        <dbReference type="ARBA" id="ARBA00000077"/>
    </source>
</evidence>
<dbReference type="CDD" id="cd13934">
    <property type="entry name" value="RNase_H_Dikarya_like"/>
    <property type="match status" value="1"/>
</dbReference>
<evidence type="ECO:0000256" key="4">
    <source>
        <dbReference type="ARBA" id="ARBA00022722"/>
    </source>
</evidence>
<dbReference type="EC" id="3.1.26.4" evidence="3"/>
<dbReference type="InterPro" id="IPR012337">
    <property type="entry name" value="RNaseH-like_sf"/>
</dbReference>
<sequence>MAHYDSESEDQPRKVLSVLRDFTIVNSEPPMALKLHELAAVQRQFGPGSILAVRPVPDPQSVARAKRTMGNGNAGVWTGTMFEAPTDMSPAFMFPVRPINSLTNRRTERFCIRRRFAPAVTDLKTMAAYTDGACASNGLAAPRGAFAFVFNETSGGVHARALENKGPTGEVQTHTSNRAELRAVIAFLKFRVWWGEGWKRIVIITDSEYVSKGATTWLRNWAGNNWRTAAGRPTANRDLWEALSGLMGTFAEGGCEISFWVVPRSCNTQADAAAKAACRLESSDGYTNTTGVLV</sequence>
<keyword evidence="5" id="KW-0479">Metal-binding</keyword>
<dbReference type="GO" id="GO:0043137">
    <property type="term" value="P:DNA replication, removal of RNA primer"/>
    <property type="evidence" value="ECO:0007669"/>
    <property type="project" value="TreeGrafter"/>
</dbReference>
<evidence type="ECO:0000256" key="2">
    <source>
        <dbReference type="ARBA" id="ARBA00005300"/>
    </source>
</evidence>
<dbReference type="Gene3D" id="3.30.420.10">
    <property type="entry name" value="Ribonuclease H-like superfamily/Ribonuclease H"/>
    <property type="match status" value="1"/>
</dbReference>
<name>A0A9P9I9W3_9HYPO</name>
<dbReference type="GO" id="GO:0046872">
    <property type="term" value="F:metal ion binding"/>
    <property type="evidence" value="ECO:0007669"/>
    <property type="project" value="UniProtKB-KW"/>
</dbReference>
<dbReference type="EMBL" id="JAGMUU010000047">
    <property type="protein sequence ID" value="KAH7113161.1"/>
    <property type="molecule type" value="Genomic_DNA"/>
</dbReference>
<feature type="domain" description="RNase H type-1" evidence="8">
    <location>
        <begin position="122"/>
        <end position="279"/>
    </location>
</feature>
<dbReference type="GO" id="GO:0003676">
    <property type="term" value="F:nucleic acid binding"/>
    <property type="evidence" value="ECO:0007669"/>
    <property type="project" value="InterPro"/>
</dbReference>
<keyword evidence="7" id="KW-0378">Hydrolase</keyword>
<dbReference type="OrthoDB" id="407198at2759"/>
<protein>
    <recommendedName>
        <fullName evidence="3">ribonuclease H</fullName>
        <ecNumber evidence="3">3.1.26.4</ecNumber>
    </recommendedName>
</protein>
<dbReference type="InterPro" id="IPR050092">
    <property type="entry name" value="RNase_H"/>
</dbReference>
<gene>
    <name evidence="9" type="ORF">B0J13DRAFT_488717</name>
</gene>
<dbReference type="AlphaFoldDB" id="A0A9P9I9W3"/>
<reference evidence="9" key="1">
    <citation type="journal article" date="2021" name="Nat. Commun.">
        <title>Genetic determinants of endophytism in the Arabidopsis root mycobiome.</title>
        <authorList>
            <person name="Mesny F."/>
            <person name="Miyauchi S."/>
            <person name="Thiergart T."/>
            <person name="Pickel B."/>
            <person name="Atanasova L."/>
            <person name="Karlsson M."/>
            <person name="Huettel B."/>
            <person name="Barry K.W."/>
            <person name="Haridas S."/>
            <person name="Chen C."/>
            <person name="Bauer D."/>
            <person name="Andreopoulos W."/>
            <person name="Pangilinan J."/>
            <person name="LaButti K."/>
            <person name="Riley R."/>
            <person name="Lipzen A."/>
            <person name="Clum A."/>
            <person name="Drula E."/>
            <person name="Henrissat B."/>
            <person name="Kohler A."/>
            <person name="Grigoriev I.V."/>
            <person name="Martin F.M."/>
            <person name="Hacquard S."/>
        </authorList>
    </citation>
    <scope>NUCLEOTIDE SEQUENCE</scope>
    <source>
        <strain evidence="9">MPI-CAGE-AT-0021</strain>
    </source>
</reference>
<dbReference type="PANTHER" id="PTHR10642">
    <property type="entry name" value="RIBONUCLEASE H1"/>
    <property type="match status" value="1"/>
</dbReference>